<feature type="domain" description="EAL" evidence="3">
    <location>
        <begin position="364"/>
        <end position="618"/>
    </location>
</feature>
<dbReference type="CDD" id="cd01949">
    <property type="entry name" value="GGDEF"/>
    <property type="match status" value="1"/>
</dbReference>
<dbReference type="SUPFAM" id="SSF141868">
    <property type="entry name" value="EAL domain-like"/>
    <property type="match status" value="1"/>
</dbReference>
<dbReference type="SMART" id="SM00052">
    <property type="entry name" value="EAL"/>
    <property type="match status" value="1"/>
</dbReference>
<dbReference type="InterPro" id="IPR035919">
    <property type="entry name" value="EAL_sf"/>
</dbReference>
<dbReference type="SUPFAM" id="SSF55781">
    <property type="entry name" value="GAF domain-like"/>
    <property type="match status" value="1"/>
</dbReference>
<reference evidence="5 6" key="1">
    <citation type="submission" date="2017-08" db="EMBL/GenBank/DDBJ databases">
        <title>Halomonas alkalisoli sp. nov., isolated from saline alkaline soil.</title>
        <authorList>
            <person name="Wang D."/>
            <person name="Zhang G."/>
        </authorList>
    </citation>
    <scope>NUCLEOTIDE SEQUENCE [LARGE SCALE GENOMIC DNA]</scope>
    <source>
        <strain evidence="5 6">WRN001</strain>
    </source>
</reference>
<proteinExistence type="predicted"/>
<dbReference type="Gene3D" id="3.30.70.270">
    <property type="match status" value="1"/>
</dbReference>
<dbReference type="Proteomes" id="UP000217771">
    <property type="component" value="Unassembled WGS sequence"/>
</dbReference>
<evidence type="ECO:0000256" key="2">
    <source>
        <dbReference type="ARBA" id="ARBA00022636"/>
    </source>
</evidence>
<dbReference type="Pfam" id="PF00990">
    <property type="entry name" value="GGDEF"/>
    <property type="match status" value="1"/>
</dbReference>
<dbReference type="InterPro" id="IPR000160">
    <property type="entry name" value="GGDEF_dom"/>
</dbReference>
<dbReference type="PANTHER" id="PTHR44757:SF2">
    <property type="entry name" value="BIOFILM ARCHITECTURE MAINTENANCE PROTEIN MBAA"/>
    <property type="match status" value="1"/>
</dbReference>
<dbReference type="SUPFAM" id="SSF55073">
    <property type="entry name" value="Nucleotide cyclase"/>
    <property type="match status" value="1"/>
</dbReference>
<dbReference type="Gene3D" id="3.20.20.450">
    <property type="entry name" value="EAL domain"/>
    <property type="match status" value="1"/>
</dbReference>
<dbReference type="Gene3D" id="3.30.450.40">
    <property type="match status" value="1"/>
</dbReference>
<comment type="caution">
    <text evidence="5">The sequence shown here is derived from an EMBL/GenBank/DDBJ whole genome shotgun (WGS) entry which is preliminary data.</text>
</comment>
<dbReference type="EC" id="3.1.4.52" evidence="1"/>
<dbReference type="GO" id="GO:0071111">
    <property type="term" value="F:cyclic-guanylate-specific phosphodiesterase activity"/>
    <property type="evidence" value="ECO:0007669"/>
    <property type="project" value="UniProtKB-EC"/>
</dbReference>
<dbReference type="SMART" id="SM00065">
    <property type="entry name" value="GAF"/>
    <property type="match status" value="1"/>
</dbReference>
<dbReference type="RefSeq" id="WP_095623340.1">
    <property type="nucleotide sequence ID" value="NZ_NSKB01000013.1"/>
</dbReference>
<name>A0A2A2EPA7_9GAMM</name>
<dbReference type="EMBL" id="NSKB01000013">
    <property type="protein sequence ID" value="PAU74229.1"/>
    <property type="molecule type" value="Genomic_DNA"/>
</dbReference>
<dbReference type="InterPro" id="IPR003018">
    <property type="entry name" value="GAF"/>
</dbReference>
<dbReference type="InterPro" id="IPR029016">
    <property type="entry name" value="GAF-like_dom_sf"/>
</dbReference>
<dbReference type="CDD" id="cd01948">
    <property type="entry name" value="EAL"/>
    <property type="match status" value="1"/>
</dbReference>
<evidence type="ECO:0000313" key="5">
    <source>
        <dbReference type="EMBL" id="PAU74229.1"/>
    </source>
</evidence>
<dbReference type="InterPro" id="IPR029787">
    <property type="entry name" value="Nucleotide_cyclase"/>
</dbReference>
<dbReference type="Pfam" id="PF00563">
    <property type="entry name" value="EAL"/>
    <property type="match status" value="1"/>
</dbReference>
<dbReference type="PANTHER" id="PTHR44757">
    <property type="entry name" value="DIGUANYLATE CYCLASE DGCP"/>
    <property type="match status" value="1"/>
</dbReference>
<dbReference type="PROSITE" id="PS50883">
    <property type="entry name" value="EAL"/>
    <property type="match status" value="1"/>
</dbReference>
<evidence type="ECO:0000259" key="3">
    <source>
        <dbReference type="PROSITE" id="PS50883"/>
    </source>
</evidence>
<dbReference type="NCBIfam" id="TIGR00254">
    <property type="entry name" value="GGDEF"/>
    <property type="match status" value="1"/>
</dbReference>
<dbReference type="SMART" id="SM00267">
    <property type="entry name" value="GGDEF"/>
    <property type="match status" value="1"/>
</dbReference>
<dbReference type="PROSITE" id="PS50887">
    <property type="entry name" value="GGDEF"/>
    <property type="match status" value="1"/>
</dbReference>
<sequence length="628" mass="69067">MSAHATDQEVTRRGRIIQAMHFAATRLLRAGDDSEAQQAVLARLGETMDVSRVYIFQLHRDAHRGLLASQRLEWVRADVNAQLDTPTLQHMPLDAIGNGRWTQQLEQGMAITGRVRDMPASEQAHFIAQGILSLAVMPIQVDDTLWGFIGFDDTDEEREWSGIELDALQMVGDVLGASMATHRVRRQLNELAYYDALSGLPNRTLFVERARHAQRRAKRFGRNFAVLLLDLDRFKVINETLGHRLGDELLRQVSQRLLHGLRAVDTVARLGGDEFVILLEDLMIPQDAMIIAGKLLEHFKQPFMLGDQTLFVTTSLGISVYPGDADDIIELLEYAEAAMYRAKARGRNCYDFYTTELTAAAQAQLLLETELRYALERGEFVVHYQPIVATASGRIIGAEALVRWQHPVRDLVAPGLFLDAAESGGLIGEISQWVLEQACTQVAEWIGQGLSLERLAVNLAGPQIDGGELVASINHALKVSGLSPDKLELEVTETFIMQHAKRAIEALGQLKEQGISLAIDDFGTGYSSLSHLKQLPIHKLKIDRCFVRDIPGGANDAAIARAIIALGHSLGLTVTAEGVETPEQLGFMSVEGCDAIQGYLISRPLPADAFARLLAGPAPLSPTPPPEV</sequence>
<keyword evidence="2" id="KW-0973">c-di-GMP</keyword>
<gene>
    <name evidence="5" type="ORF">CK498_23790</name>
</gene>
<dbReference type="FunFam" id="3.20.20.450:FF:000001">
    <property type="entry name" value="Cyclic di-GMP phosphodiesterase yahA"/>
    <property type="match status" value="1"/>
</dbReference>
<dbReference type="Pfam" id="PF01590">
    <property type="entry name" value="GAF"/>
    <property type="match status" value="1"/>
</dbReference>
<dbReference type="InterPro" id="IPR001633">
    <property type="entry name" value="EAL_dom"/>
</dbReference>
<dbReference type="OrthoDB" id="5777683at2"/>
<keyword evidence="6" id="KW-1185">Reference proteome</keyword>
<feature type="domain" description="GGDEF" evidence="4">
    <location>
        <begin position="222"/>
        <end position="355"/>
    </location>
</feature>
<evidence type="ECO:0000256" key="1">
    <source>
        <dbReference type="ARBA" id="ARBA00012282"/>
    </source>
</evidence>
<accession>A0A2A2EPA7</accession>
<organism evidence="5 6">
    <name type="scientific">Halomonas salipaludis</name>
    <dbReference type="NCBI Taxonomy" id="2032625"/>
    <lineage>
        <taxon>Bacteria</taxon>
        <taxon>Pseudomonadati</taxon>
        <taxon>Pseudomonadota</taxon>
        <taxon>Gammaproteobacteria</taxon>
        <taxon>Oceanospirillales</taxon>
        <taxon>Halomonadaceae</taxon>
        <taxon>Halomonas</taxon>
    </lineage>
</organism>
<dbReference type="AlphaFoldDB" id="A0A2A2EPA7"/>
<dbReference type="InterPro" id="IPR043128">
    <property type="entry name" value="Rev_trsase/Diguanyl_cyclase"/>
</dbReference>
<protein>
    <recommendedName>
        <fullName evidence="1">cyclic-guanylate-specific phosphodiesterase</fullName>
        <ecNumber evidence="1">3.1.4.52</ecNumber>
    </recommendedName>
</protein>
<dbReference type="InterPro" id="IPR052155">
    <property type="entry name" value="Biofilm_reg_signaling"/>
</dbReference>
<evidence type="ECO:0000259" key="4">
    <source>
        <dbReference type="PROSITE" id="PS50887"/>
    </source>
</evidence>
<evidence type="ECO:0000313" key="6">
    <source>
        <dbReference type="Proteomes" id="UP000217771"/>
    </source>
</evidence>